<sequence>MGIGKKMKLPMLSCHQPRTLSFRTQNDAAFKTINAAYLDTSDSGSFSTASELDEECSASLETVIRSLRSDRLFFEPDQTSSILEAKTTTVTTSSLPFKDTLLLSVDSQDPYVDFRKSMEEMVEARCVKDWEGLQDLFCCYLKVNAKTNHGYIVRAFVDFFLASSSSLPSLSPSSPSSFYSSSISSSCSTRCVSCLEADDDLHNHIPPASSLLLHQVREDHPSSSSSSFN</sequence>
<evidence type="ECO:0000256" key="5">
    <source>
        <dbReference type="ARBA" id="ARBA00023242"/>
    </source>
</evidence>
<evidence type="ECO:0000259" key="7">
    <source>
        <dbReference type="PROSITE" id="PS51754"/>
    </source>
</evidence>
<organism evidence="8 9">
    <name type="scientific">Flemingia macrophylla</name>
    <dbReference type="NCBI Taxonomy" id="520843"/>
    <lineage>
        <taxon>Eukaryota</taxon>
        <taxon>Viridiplantae</taxon>
        <taxon>Streptophyta</taxon>
        <taxon>Embryophyta</taxon>
        <taxon>Tracheophyta</taxon>
        <taxon>Spermatophyta</taxon>
        <taxon>Magnoliopsida</taxon>
        <taxon>eudicotyledons</taxon>
        <taxon>Gunneridae</taxon>
        <taxon>Pentapetalae</taxon>
        <taxon>rosids</taxon>
        <taxon>fabids</taxon>
        <taxon>Fabales</taxon>
        <taxon>Fabaceae</taxon>
        <taxon>Papilionoideae</taxon>
        <taxon>50 kb inversion clade</taxon>
        <taxon>NPAAA clade</taxon>
        <taxon>indigoferoid/millettioid clade</taxon>
        <taxon>Phaseoleae</taxon>
        <taxon>Flemingia</taxon>
    </lineage>
</organism>
<accession>A0ABD1NBG1</accession>
<name>A0ABD1NBG1_9FABA</name>
<protein>
    <recommendedName>
        <fullName evidence="6">Transcription repressor</fullName>
    </recommendedName>
    <alternativeName>
        <fullName evidence="6">Ovate family protein</fullName>
    </alternativeName>
</protein>
<keyword evidence="9" id="KW-1185">Reference proteome</keyword>
<evidence type="ECO:0000256" key="4">
    <source>
        <dbReference type="ARBA" id="ARBA00023163"/>
    </source>
</evidence>
<dbReference type="InterPro" id="IPR038933">
    <property type="entry name" value="Ovate"/>
</dbReference>
<keyword evidence="5 6" id="KW-0539">Nucleus</keyword>
<dbReference type="InterPro" id="IPR006458">
    <property type="entry name" value="Ovate_C"/>
</dbReference>
<keyword evidence="4 6" id="KW-0804">Transcription</keyword>
<reference evidence="8 9" key="1">
    <citation type="submission" date="2024-08" db="EMBL/GenBank/DDBJ databases">
        <title>Insights into the chromosomal genome structure of Flemingia macrophylla.</title>
        <authorList>
            <person name="Ding Y."/>
            <person name="Zhao Y."/>
            <person name="Bi W."/>
            <person name="Wu M."/>
            <person name="Zhao G."/>
            <person name="Gong Y."/>
            <person name="Li W."/>
            <person name="Zhang P."/>
        </authorList>
    </citation>
    <scope>NUCLEOTIDE SEQUENCE [LARGE SCALE GENOMIC DNA]</scope>
    <source>
        <strain evidence="8">DYQJB</strain>
        <tissue evidence="8">Leaf</tissue>
    </source>
</reference>
<comment type="caution">
    <text evidence="8">The sequence shown here is derived from an EMBL/GenBank/DDBJ whole genome shotgun (WGS) entry which is preliminary data.</text>
</comment>
<evidence type="ECO:0000256" key="1">
    <source>
        <dbReference type="ARBA" id="ARBA00004123"/>
    </source>
</evidence>
<comment type="function">
    <text evidence="6">Transcriptional repressor that regulates multiple aspects of plant growth and development.</text>
</comment>
<evidence type="ECO:0000256" key="6">
    <source>
        <dbReference type="RuleBase" id="RU367028"/>
    </source>
</evidence>
<dbReference type="PROSITE" id="PS51754">
    <property type="entry name" value="OVATE"/>
    <property type="match status" value="1"/>
</dbReference>
<dbReference type="PANTHER" id="PTHR33057:SF98">
    <property type="entry name" value="TRANSCRIPTION REPRESSOR OFP18"/>
    <property type="match status" value="1"/>
</dbReference>
<proteinExistence type="predicted"/>
<evidence type="ECO:0000256" key="2">
    <source>
        <dbReference type="ARBA" id="ARBA00022491"/>
    </source>
</evidence>
<feature type="domain" description="OVATE" evidence="7">
    <location>
        <begin position="103"/>
        <end position="162"/>
    </location>
</feature>
<keyword evidence="2 6" id="KW-0678">Repressor</keyword>
<dbReference type="Proteomes" id="UP001603857">
    <property type="component" value="Unassembled WGS sequence"/>
</dbReference>
<dbReference type="Pfam" id="PF04844">
    <property type="entry name" value="Ovate"/>
    <property type="match status" value="1"/>
</dbReference>
<dbReference type="EMBL" id="JBGMDY010000002">
    <property type="protein sequence ID" value="KAL2345278.1"/>
    <property type="molecule type" value="Genomic_DNA"/>
</dbReference>
<dbReference type="AlphaFoldDB" id="A0ABD1NBG1"/>
<dbReference type="GO" id="GO:0005634">
    <property type="term" value="C:nucleus"/>
    <property type="evidence" value="ECO:0007669"/>
    <property type="project" value="UniProtKB-SubCell"/>
</dbReference>
<evidence type="ECO:0000313" key="9">
    <source>
        <dbReference type="Proteomes" id="UP001603857"/>
    </source>
</evidence>
<dbReference type="GO" id="GO:0045892">
    <property type="term" value="P:negative regulation of DNA-templated transcription"/>
    <property type="evidence" value="ECO:0007669"/>
    <property type="project" value="UniProtKB-UniRule"/>
</dbReference>
<dbReference type="PANTHER" id="PTHR33057">
    <property type="entry name" value="TRANSCRIPTION REPRESSOR OFP7-RELATED"/>
    <property type="match status" value="1"/>
</dbReference>
<comment type="subcellular location">
    <subcellularLocation>
        <location evidence="1 6">Nucleus</location>
    </subcellularLocation>
</comment>
<evidence type="ECO:0000256" key="3">
    <source>
        <dbReference type="ARBA" id="ARBA00023015"/>
    </source>
</evidence>
<keyword evidence="3 6" id="KW-0805">Transcription regulation</keyword>
<dbReference type="NCBIfam" id="TIGR01568">
    <property type="entry name" value="A_thal_3678"/>
    <property type="match status" value="1"/>
</dbReference>
<gene>
    <name evidence="8" type="ORF">Fmac_006563</name>
</gene>
<evidence type="ECO:0000313" key="8">
    <source>
        <dbReference type="EMBL" id="KAL2345278.1"/>
    </source>
</evidence>